<evidence type="ECO:0000313" key="3">
    <source>
        <dbReference type="Proteomes" id="UP001061862"/>
    </source>
</evidence>
<accession>A0ABY6C8D4</accession>
<dbReference type="EMBL" id="CP104965">
    <property type="protein sequence ID" value="UXN68497.1"/>
    <property type="molecule type" value="Genomic_DNA"/>
</dbReference>
<keyword evidence="1" id="KW-0812">Transmembrane</keyword>
<dbReference type="RefSeq" id="WP_262166383.1">
    <property type="nucleotide sequence ID" value="NZ_CP104965.1"/>
</dbReference>
<evidence type="ECO:0000313" key="2">
    <source>
        <dbReference type="EMBL" id="UXN68497.1"/>
    </source>
</evidence>
<sequence>MVSFSNFVMLAPKHLRFAYGTVALTYFGLRLTMAIAEHQGIMQMPPYAADAAMVGAIFVGALVGIRMYLRKGTDSASD</sequence>
<keyword evidence="1" id="KW-1133">Transmembrane helix</keyword>
<proteinExistence type="predicted"/>
<reference evidence="2 3" key="1">
    <citation type="submission" date="2022-09" db="EMBL/GenBank/DDBJ databases">
        <title>Interaction between co-microsymbionts with complementary sets of symbiotic genes in legume-rhizobium systems.</title>
        <authorList>
            <person name="Safronova V."/>
            <person name="Sazanova A."/>
            <person name="Afonin A."/>
            <person name="Chirak E."/>
        </authorList>
    </citation>
    <scope>NUCLEOTIDE SEQUENCE [LARGE SCALE GENOMIC DNA]</scope>
    <source>
        <strain evidence="2 3">A18/4-1</strain>
    </source>
</reference>
<name>A0ABY6C8D4_9HYPH</name>
<feature type="transmembrane region" description="Helical" evidence="1">
    <location>
        <begin position="48"/>
        <end position="69"/>
    </location>
</feature>
<gene>
    <name evidence="2" type="ORF">N8A98_14655</name>
</gene>
<dbReference type="Proteomes" id="UP001061862">
    <property type="component" value="Chromosome"/>
</dbReference>
<evidence type="ECO:0000256" key="1">
    <source>
        <dbReference type="SAM" id="Phobius"/>
    </source>
</evidence>
<evidence type="ECO:0008006" key="4">
    <source>
        <dbReference type="Google" id="ProtNLM"/>
    </source>
</evidence>
<protein>
    <recommendedName>
        <fullName evidence="4">Prolipoprotein diacylglyceryl transferase</fullName>
    </recommendedName>
</protein>
<organism evidence="2 3">
    <name type="scientific">Devosia neptuniae</name>
    <dbReference type="NCBI Taxonomy" id="191302"/>
    <lineage>
        <taxon>Bacteria</taxon>
        <taxon>Pseudomonadati</taxon>
        <taxon>Pseudomonadota</taxon>
        <taxon>Alphaproteobacteria</taxon>
        <taxon>Hyphomicrobiales</taxon>
        <taxon>Devosiaceae</taxon>
        <taxon>Devosia</taxon>
    </lineage>
</organism>
<feature type="transmembrane region" description="Helical" evidence="1">
    <location>
        <begin position="17"/>
        <end position="36"/>
    </location>
</feature>
<keyword evidence="3" id="KW-1185">Reference proteome</keyword>
<keyword evidence="1" id="KW-0472">Membrane</keyword>